<dbReference type="InterPro" id="IPR057670">
    <property type="entry name" value="SH3_retrovirus"/>
</dbReference>
<dbReference type="SUPFAM" id="SSF56672">
    <property type="entry name" value="DNA/RNA polymerases"/>
    <property type="match status" value="2"/>
</dbReference>
<reference evidence="5" key="1">
    <citation type="journal article" date="2019" name="Sci. Rep.">
        <title>Draft genome of Tanacetum cinerariifolium, the natural source of mosquito coil.</title>
        <authorList>
            <person name="Yamashiro T."/>
            <person name="Shiraishi A."/>
            <person name="Satake H."/>
            <person name="Nakayama K."/>
        </authorList>
    </citation>
    <scope>NUCLEOTIDE SEQUENCE</scope>
</reference>
<gene>
    <name evidence="5" type="ORF">Tci_324671</name>
</gene>
<name>A0A699H650_TANCI</name>
<dbReference type="InterPro" id="IPR000477">
    <property type="entry name" value="RT_dom"/>
</dbReference>
<dbReference type="Pfam" id="PF00078">
    <property type="entry name" value="RVT_1"/>
    <property type="match status" value="1"/>
</dbReference>
<feature type="domain" description="Reverse transcriptase" evidence="2">
    <location>
        <begin position="329"/>
        <end position="456"/>
    </location>
</feature>
<sequence length="1834" mass="208239">MYEDVKVVYEWKPPVCNDCGVFRHVDSSCYKKEANKAASSVDSKDNPKEQTEEPLTHVSKEVNDGFAKGCGKKKVNEEEEDVMKEMNGIDKIIKGNDVKGLSSSEKQKEVVNFIREEKLHVCVVLETHLKNKRIVLNSSTRLFSFQFSSMDGLNAMLENAFSEDGLSAIATGIGSSLMLDSYTSDMYLQSWGRLSYTRAMIKLRADEELKNTIVVAMLKITGEGYYMCAVHVEYEWKPPRSILMDENGNPLKKVEYLGDHDSEYEVASVDNDMARTMTLEKVGFGTQSLLGKWRDSYGNSDYDDDPYDDDMYEGQDLPEELQTICDNMDIRVRGRGRGLRQGDPVSPYIFTIVMEILTLLIKRKVEQNANFQYHFGCKRLKITNVCFADDLLMFCHADKIYVSILKDDIDEFGRVVDLIPNYNKITIIFDCLNEEDKKEMLEVMPFKVKKLPIRYLDVPLTSKRIKIKECKSLIDKKGGLGLKDLGIWNKATIIKHLWHIVTNKESLWVKWINTEKLKGRSFKEIEEDKNDSQRDDVRKFIVSKLRDGSNTSVCVYLIWEERNNKIFRDEERSNDELFKVLNEMVRIRLMSLKAKDTEIHGAGVSHEDANQKFLRSLPSSWSQVALIMRTKPGLDTLSFDDLYNNLRVFKRNIKGTTASSSNTQNVAFVSADNTSSTNDDILLETVELKGTKPAEKEMQGTMETKLETMVEDLHIRMTQTLWLPMIERILTGSDNEVKSCSKACEESYARLKKLYDEQRDKLGDASVEITAYTLALKRYGSILSYENEVLQSVFMNKASDLEDTPVNDRYAEGMQAVPPPMTGNYMPSGLDVEIDYSKFTYGLKQTSAEKSDSKPSEYASCKSDSSVETSTSMPEPVENASKVVCKTKVWTDDPIIEEYESDSDNDLDDPHRALKDKRIIDSGCSRYMTGNKAHLADYQEFKGGSVAFGGSNGRILGNLVRGLPSKIFENDHTCVACQKEKQHKASYSFLPTTFWVEAVNTACYVLNRVLVTKPQNKTPYELLTGKQPIISYLRPFGCHVTILNIIDQLGKFDGKSNSGFLVGYSLNSKAFRVYNLETKRVEENLHVNFLENKPSVAEKGHAWMFDLDYLTNSMNYEPVSVENQANKSAGPKEANNCAGTANDDQGVSSEEIDLHEEHFVLPIRSAYSTIVKSSGDKIEKNAAFQTSESLRKEATHDIQNANTSSTNLLNIVSTPLSTTGSSRAFNNGELSYPDDTSMPHLKDIYTNPSERIFTDSSYDDEGVVTDFNNLEITVSVSPTPTTRIHIIHPKTQILGDPMSVVQTRSKVNKNSKAHALVWILVDLPFRKKAIRTKWVYKNKKDKKGVVVRNKARLVAQGHRQKEGIDYDEVFSLVARIKAIQIFLAFSSYMDFIVYQMDVKSAFLYGTIDEEVYLSQPPGFVDPKFPNKVYKVMKALYGLHQAPRAWYATLSTFLENSRYRRGAIDKTLFIKQDKKDIMLVKQKEECIFISQDKYVAKILKKFDFLSVKTVSTSIETQKHLVKDKEAADVDVHLYRTMIGSLMYLTASRLDIMFAVCACSRFQTIVATSTTEAEYVAATHYCRQVLWIQNQLLDYGFNFINIKIYIDNESTICIVKNPVFHSKTKYIEIRHHFIRDAYEKKLIQVLKIYTDDNVADLLTKAFDVSKFKFLMSCDCYGDYLGFILFFGMKIKGYKCTGDQPPLTESSLDHYSSQDPRVDLEGTCGSRGDQVNLTHDSPLPGGHTSDRAKGSLNLEVLYALCTNLSNRVLALETINDAQAKEILTLKARIKKLKKRCNPSILHHQAWLRSVSLLSKKKNFSKKKSVSKQGRKNAKSGQ</sequence>
<protein>
    <recommendedName>
        <fullName evidence="6">Reverse transcriptase Ty1/copia-type domain-containing protein</fullName>
    </recommendedName>
</protein>
<feature type="region of interest" description="Disordered" evidence="1">
    <location>
        <begin position="1126"/>
        <end position="1146"/>
    </location>
</feature>
<feature type="compositionally biased region" description="Polar residues" evidence="1">
    <location>
        <begin position="862"/>
        <end position="873"/>
    </location>
</feature>
<dbReference type="PANTHER" id="PTHR11439">
    <property type="entry name" value="GAG-POL-RELATED RETROTRANSPOSON"/>
    <property type="match status" value="1"/>
</dbReference>
<feature type="region of interest" description="Disordered" evidence="1">
    <location>
        <begin position="36"/>
        <end position="55"/>
    </location>
</feature>
<organism evidence="5">
    <name type="scientific">Tanacetum cinerariifolium</name>
    <name type="common">Dalmatian daisy</name>
    <name type="synonym">Chrysanthemum cinerariifolium</name>
    <dbReference type="NCBI Taxonomy" id="118510"/>
    <lineage>
        <taxon>Eukaryota</taxon>
        <taxon>Viridiplantae</taxon>
        <taxon>Streptophyta</taxon>
        <taxon>Embryophyta</taxon>
        <taxon>Tracheophyta</taxon>
        <taxon>Spermatophyta</taxon>
        <taxon>Magnoliopsida</taxon>
        <taxon>eudicotyledons</taxon>
        <taxon>Gunneridae</taxon>
        <taxon>Pentapetalae</taxon>
        <taxon>asterids</taxon>
        <taxon>campanulids</taxon>
        <taxon>Asterales</taxon>
        <taxon>Asteraceae</taxon>
        <taxon>Asteroideae</taxon>
        <taxon>Anthemideae</taxon>
        <taxon>Anthemidinae</taxon>
        <taxon>Tanacetum</taxon>
    </lineage>
</organism>
<evidence type="ECO:0000313" key="5">
    <source>
        <dbReference type="EMBL" id="GEX52696.1"/>
    </source>
</evidence>
<comment type="caution">
    <text evidence="5">The sequence shown here is derived from an EMBL/GenBank/DDBJ whole genome shotgun (WGS) entry which is preliminary data.</text>
</comment>
<proteinExistence type="predicted"/>
<feature type="compositionally biased region" description="Polar residues" evidence="1">
    <location>
        <begin position="1137"/>
        <end position="1146"/>
    </location>
</feature>
<feature type="domain" description="Retroviral polymerase SH3-like" evidence="4">
    <location>
        <begin position="1047"/>
        <end position="1094"/>
    </location>
</feature>
<accession>A0A699H650</accession>
<feature type="domain" description="Reverse transcriptase Ty1/copia-type" evidence="3">
    <location>
        <begin position="1317"/>
        <end position="1490"/>
    </location>
</feature>
<dbReference type="Pfam" id="PF25597">
    <property type="entry name" value="SH3_retrovirus"/>
    <property type="match status" value="1"/>
</dbReference>
<dbReference type="EMBL" id="BKCJ010113606">
    <property type="protein sequence ID" value="GEX52696.1"/>
    <property type="molecule type" value="Genomic_DNA"/>
</dbReference>
<dbReference type="PANTHER" id="PTHR11439:SF495">
    <property type="entry name" value="REVERSE TRANSCRIPTASE, RNA-DEPENDENT DNA POLYMERASE-RELATED"/>
    <property type="match status" value="1"/>
</dbReference>
<evidence type="ECO:0000256" key="1">
    <source>
        <dbReference type="SAM" id="MobiDB-lite"/>
    </source>
</evidence>
<dbReference type="InterPro" id="IPR043502">
    <property type="entry name" value="DNA/RNA_pol_sf"/>
</dbReference>
<dbReference type="InterPro" id="IPR012337">
    <property type="entry name" value="RNaseH-like_sf"/>
</dbReference>
<feature type="non-terminal residue" evidence="5">
    <location>
        <position position="1834"/>
    </location>
</feature>
<evidence type="ECO:0008006" key="6">
    <source>
        <dbReference type="Google" id="ProtNLM"/>
    </source>
</evidence>
<dbReference type="CDD" id="cd09272">
    <property type="entry name" value="RNase_HI_RT_Ty1"/>
    <property type="match status" value="1"/>
</dbReference>
<dbReference type="InterPro" id="IPR013103">
    <property type="entry name" value="RVT_2"/>
</dbReference>
<evidence type="ECO:0000259" key="2">
    <source>
        <dbReference type="Pfam" id="PF00078"/>
    </source>
</evidence>
<feature type="compositionally biased region" description="Basic and acidic residues" evidence="1">
    <location>
        <begin position="42"/>
        <end position="55"/>
    </location>
</feature>
<evidence type="ECO:0000259" key="4">
    <source>
        <dbReference type="Pfam" id="PF25597"/>
    </source>
</evidence>
<dbReference type="SUPFAM" id="SSF53098">
    <property type="entry name" value="Ribonuclease H-like"/>
    <property type="match status" value="1"/>
</dbReference>
<dbReference type="Pfam" id="PF07727">
    <property type="entry name" value="RVT_2"/>
    <property type="match status" value="1"/>
</dbReference>
<feature type="region of interest" description="Disordered" evidence="1">
    <location>
        <begin position="1814"/>
        <end position="1834"/>
    </location>
</feature>
<feature type="region of interest" description="Disordered" evidence="1">
    <location>
        <begin position="846"/>
        <end position="875"/>
    </location>
</feature>
<evidence type="ECO:0000259" key="3">
    <source>
        <dbReference type="Pfam" id="PF07727"/>
    </source>
</evidence>